<dbReference type="Pfam" id="PF10102">
    <property type="entry name" value="DUF2341"/>
    <property type="match status" value="1"/>
</dbReference>
<evidence type="ECO:0000313" key="2">
    <source>
        <dbReference type="EMBL" id="CAC87314.1"/>
    </source>
</evidence>
<dbReference type="GeneID" id="951405"/>
<dbReference type="EMBL" id="AJ344259">
    <property type="protein sequence ID" value="CAC87314.1"/>
    <property type="molecule type" value="Genomic_DNA"/>
</dbReference>
<evidence type="ECO:0000313" key="3">
    <source>
        <dbReference type="Proteomes" id="UP000002271"/>
    </source>
</evidence>
<organismHost>
    <name type="scientific">Saccharolobus islandicus</name>
    <name type="common">Sulfolobus islandicus</name>
    <dbReference type="NCBI Taxonomy" id="43080"/>
</organismHost>
<dbReference type="InterPro" id="IPR018765">
    <property type="entry name" value="DUF2341"/>
</dbReference>
<accession>Q8V9N0</accession>
<dbReference type="KEGG" id="vg:951405"/>
<name>Q8V9N0_SIRV2</name>
<dbReference type="Proteomes" id="UP000002271">
    <property type="component" value="Segment"/>
</dbReference>
<reference evidence="2 3" key="1">
    <citation type="journal article" date="2001" name="Virology">
        <title>Sequences and replication of genomes of the archaeal rudiviruses SIRV1 and SIRV2: relationships to the archaeal lipothrixvirus SIFV and some eukaryal viruses.</title>
        <authorList>
            <person name="Peng X."/>
            <person name="Blum H."/>
            <person name="She Q."/>
            <person name="Mallok S."/>
            <person name="Brugger K."/>
            <person name="Garrett R.A."/>
            <person name="Zillig W."/>
            <person name="Prangishvili D."/>
        </authorList>
    </citation>
    <scope>NUCLEOTIDE SEQUENCE</scope>
    <source>
        <strain evidence="2 3">HVE10/4</strain>
    </source>
</reference>
<protein>
    <recommendedName>
        <fullName evidence="1">DUF2341 domain-containing protein</fullName>
    </recommendedName>
</protein>
<dbReference type="OrthoDB" id="4575at10239"/>
<keyword evidence="3" id="KW-1185">Reference proteome</keyword>
<dbReference type="RefSeq" id="NP_666573.1">
    <property type="nucleotide sequence ID" value="NC_004086.1"/>
</dbReference>
<evidence type="ECO:0000259" key="1">
    <source>
        <dbReference type="Pfam" id="PF10102"/>
    </source>
</evidence>
<proteinExistence type="predicted"/>
<organism evidence="2 3">
    <name type="scientific">Sulfolobus islandicus rod-shaped virus 2</name>
    <name type="common">SIRV2</name>
    <name type="synonym">Sulfolobus virus SIRV-2</name>
    <dbReference type="NCBI Taxonomy" id="157899"/>
    <lineage>
        <taxon>Viruses</taxon>
        <taxon>Adnaviria</taxon>
        <taxon>Zilligvirae</taxon>
        <taxon>Taleaviricota</taxon>
        <taxon>Tokiviricetes</taxon>
        <taxon>Ligamenvirales</taxon>
        <taxon>Rudiviridae</taxon>
        <taxon>Icerudivirus</taxon>
        <taxon>Icerudivirus hveragerdiense</taxon>
        <taxon>Icerudivirus SIRV2</taxon>
    </lineage>
</organism>
<feature type="domain" description="DUF2341" evidence="1">
    <location>
        <begin position="270"/>
        <end position="319"/>
    </location>
</feature>
<sequence length="567" mass="62966">MIYYIMPLPYKVNYKLPLEYLSLQDWNNFVQNLIFINQYGPGKLLQYYQNGSFKNLSDVFAKYLYVTQLKVNGYNVLYNLAKPLAYTFANVFQELANKPIIGSLEVIVPISSINYKLPKIEKQIEALIPNLISKIEIPNQIAGTQFTFSGSSNLALLTSQYFQSNYLQTWRSITLQNLGNSSVQINNSIYLMPKQCLKITVSNPQEVQISAQTSTLLSELIEFTVIPITAYTITITNSQPDPTSSPFQQLLILNLSNIISSPSQLLNLQFCLDSQCQTPLYAWIESYNSNLSSVYIWINLPISIPANSSITIYMFVRNTIQYPYTGMRPDLTSTYAQYDNGKNVFLIYFNGNEPLSNFNAEGNTIQQISTTGPLGNTINAIYLSGYANNVGFVYTGKSISNQPVIAEASTIQMGNQTGGLGANNGLAGIVDNTNTAVINGIGVTMGYSKSYFSQSYYVNGTETNDINQQGSAVSQWVYAWVYYQGSSASSWYGCIAPQLYSSSGGYCGTDNINPLSSSTQLYLGAIGSVSSGFWWQTAWNFMRMRAYPPNGVMPSNTNPQLTTIYVA</sequence>